<dbReference type="InterPro" id="IPR046373">
    <property type="entry name" value="Acyl-CoA_Oxase/DH_mid-dom_sf"/>
</dbReference>
<keyword evidence="5" id="KW-0560">Oxidoreductase</keyword>
<dbReference type="AlphaFoldDB" id="A0A849IDM9"/>
<dbReference type="GO" id="GO:0003995">
    <property type="term" value="F:acyl-CoA dehydrogenase activity"/>
    <property type="evidence" value="ECO:0007669"/>
    <property type="project" value="TreeGrafter"/>
</dbReference>
<dbReference type="InterPro" id="IPR009075">
    <property type="entry name" value="AcylCo_DH/oxidase_C"/>
</dbReference>
<dbReference type="Pfam" id="PF00441">
    <property type="entry name" value="Acyl-CoA_dh_1"/>
    <property type="match status" value="1"/>
</dbReference>
<dbReference type="InterPro" id="IPR037069">
    <property type="entry name" value="AcylCoA_DH/ox_N_sf"/>
</dbReference>
<comment type="cofactor">
    <cofactor evidence="1">
        <name>FAD</name>
        <dbReference type="ChEBI" id="CHEBI:57692"/>
    </cofactor>
</comment>
<evidence type="ECO:0000256" key="1">
    <source>
        <dbReference type="ARBA" id="ARBA00001974"/>
    </source>
</evidence>
<feature type="domain" description="Acyl-CoA dehydrogenase/oxidase N-terminal" evidence="7">
    <location>
        <begin position="6"/>
        <end position="115"/>
    </location>
</feature>
<evidence type="ECO:0000313" key="8">
    <source>
        <dbReference type="EMBL" id="NNM74140.1"/>
    </source>
</evidence>
<accession>A0A849IDM9</accession>
<dbReference type="Pfam" id="PF02771">
    <property type="entry name" value="Acyl-CoA_dh_N"/>
    <property type="match status" value="1"/>
</dbReference>
<evidence type="ECO:0000256" key="3">
    <source>
        <dbReference type="ARBA" id="ARBA00022630"/>
    </source>
</evidence>
<dbReference type="RefSeq" id="WP_171219608.1">
    <property type="nucleotide sequence ID" value="NZ_JABEPP010000005.1"/>
</dbReference>
<evidence type="ECO:0000313" key="9">
    <source>
        <dbReference type="Proteomes" id="UP000564885"/>
    </source>
</evidence>
<dbReference type="Proteomes" id="UP000564885">
    <property type="component" value="Unassembled WGS sequence"/>
</dbReference>
<dbReference type="Gene3D" id="2.40.110.10">
    <property type="entry name" value="Butyryl-CoA Dehydrogenase, subunit A, domain 2"/>
    <property type="match status" value="1"/>
</dbReference>
<evidence type="ECO:0000256" key="5">
    <source>
        <dbReference type="ARBA" id="ARBA00023002"/>
    </source>
</evidence>
<evidence type="ECO:0000259" key="6">
    <source>
        <dbReference type="Pfam" id="PF00441"/>
    </source>
</evidence>
<dbReference type="InterPro" id="IPR036250">
    <property type="entry name" value="AcylCo_DH-like_C"/>
</dbReference>
<comment type="caution">
    <text evidence="8">The sequence shown here is derived from an EMBL/GenBank/DDBJ whole genome shotgun (WGS) entry which is preliminary data.</text>
</comment>
<name>A0A849IDM9_9HYPH</name>
<keyword evidence="4" id="KW-0274">FAD</keyword>
<proteinExistence type="inferred from homology"/>
<keyword evidence="9" id="KW-1185">Reference proteome</keyword>
<dbReference type="Gene3D" id="1.20.140.10">
    <property type="entry name" value="Butyryl-CoA Dehydrogenase, subunit A, domain 3"/>
    <property type="match status" value="1"/>
</dbReference>
<dbReference type="PANTHER" id="PTHR43884:SF20">
    <property type="entry name" value="ACYL-COA DEHYDROGENASE FADE28"/>
    <property type="match status" value="1"/>
</dbReference>
<dbReference type="SUPFAM" id="SSF47203">
    <property type="entry name" value="Acyl-CoA dehydrogenase C-terminal domain-like"/>
    <property type="match status" value="1"/>
</dbReference>
<comment type="similarity">
    <text evidence="2">Belongs to the acyl-CoA dehydrogenase family.</text>
</comment>
<sequence length="377" mass="40579">MNFDFSEEQFAFRDSVRQYLDDRWSVAQLRTHLTGDGFDRELWEGVSALGILAMMVPEEHGGLGLGYVDLALILEECGRHLVPGPAVDTIIATDIISRHGTPEQQAALLPAIAEGGLKIAAAVAEIEGGFRPEDTTTIARPSGNGWALSGRKILVPYAESVDQLLVVARFGDDGPLGLVLVDPDWAGITRRHHQLLDPASRAHEVTFSEVELGGDHVLGGQPLETAVARLVDAGAASASLQMTGAAGKVLDLAVEYTGNRVQFGKPIGSFQAIKHRCADMLVLLETSRTAAYHAAWALAHDPAARRKLVSMAKAYCGDAARSICNEGLQLHGGIGFTWELDIHFYLRRAKTLEYSYGDASAHRECVMAATLAEMEAA</sequence>
<feature type="domain" description="Acyl-CoA dehydrogenase/oxidase C-terminal" evidence="6">
    <location>
        <begin position="232"/>
        <end position="369"/>
    </location>
</feature>
<gene>
    <name evidence="8" type="ORF">HJG44_17335</name>
</gene>
<dbReference type="InterPro" id="IPR009100">
    <property type="entry name" value="AcylCoA_DH/oxidase_NM_dom_sf"/>
</dbReference>
<evidence type="ECO:0000256" key="2">
    <source>
        <dbReference type="ARBA" id="ARBA00009347"/>
    </source>
</evidence>
<evidence type="ECO:0000259" key="7">
    <source>
        <dbReference type="Pfam" id="PF02771"/>
    </source>
</evidence>
<organism evidence="8 9">
    <name type="scientific">Enterovirga aerilata</name>
    <dbReference type="NCBI Taxonomy" id="2730920"/>
    <lineage>
        <taxon>Bacteria</taxon>
        <taxon>Pseudomonadati</taxon>
        <taxon>Pseudomonadota</taxon>
        <taxon>Alphaproteobacteria</taxon>
        <taxon>Hyphomicrobiales</taxon>
        <taxon>Methylobacteriaceae</taxon>
        <taxon>Enterovirga</taxon>
    </lineage>
</organism>
<dbReference type="SUPFAM" id="SSF56645">
    <property type="entry name" value="Acyl-CoA dehydrogenase NM domain-like"/>
    <property type="match status" value="1"/>
</dbReference>
<dbReference type="CDD" id="cd00567">
    <property type="entry name" value="ACAD"/>
    <property type="match status" value="1"/>
</dbReference>
<dbReference type="GO" id="GO:0050660">
    <property type="term" value="F:flavin adenine dinucleotide binding"/>
    <property type="evidence" value="ECO:0007669"/>
    <property type="project" value="InterPro"/>
</dbReference>
<reference evidence="8 9" key="1">
    <citation type="submission" date="2020-04" db="EMBL/GenBank/DDBJ databases">
        <title>Enterovirga sp. isolate from soil.</title>
        <authorList>
            <person name="Chea S."/>
            <person name="Kim D.-U."/>
        </authorList>
    </citation>
    <scope>NUCLEOTIDE SEQUENCE [LARGE SCALE GENOMIC DNA]</scope>
    <source>
        <strain evidence="8 9">DB1703</strain>
    </source>
</reference>
<dbReference type="PANTHER" id="PTHR43884">
    <property type="entry name" value="ACYL-COA DEHYDROGENASE"/>
    <property type="match status" value="1"/>
</dbReference>
<dbReference type="EMBL" id="JABEPP010000005">
    <property type="protein sequence ID" value="NNM74140.1"/>
    <property type="molecule type" value="Genomic_DNA"/>
</dbReference>
<evidence type="ECO:0000256" key="4">
    <source>
        <dbReference type="ARBA" id="ARBA00022827"/>
    </source>
</evidence>
<dbReference type="InterPro" id="IPR013786">
    <property type="entry name" value="AcylCoA_DH/ox_N"/>
</dbReference>
<dbReference type="Gene3D" id="1.10.540.10">
    <property type="entry name" value="Acyl-CoA dehydrogenase/oxidase, N-terminal domain"/>
    <property type="match status" value="1"/>
</dbReference>
<keyword evidence="3" id="KW-0285">Flavoprotein</keyword>
<protein>
    <submittedName>
        <fullName evidence="8">Acyl-CoA/acyl-ACP dehydrogenase</fullName>
    </submittedName>
</protein>